<name>A0A974PC51_9BACL</name>
<accession>A0A974PC51</accession>
<keyword evidence="2" id="KW-1185">Reference proteome</keyword>
<dbReference type="AlphaFoldDB" id="A0A974PC51"/>
<gene>
    <name evidence="1" type="ORF">JI735_32970</name>
</gene>
<proteinExistence type="predicted"/>
<dbReference type="RefSeq" id="WP_051051932.1">
    <property type="nucleotide sequence ID" value="NZ_CP068595.1"/>
</dbReference>
<dbReference type="KEGG" id="pson:JI735_32970"/>
<reference evidence="1 2" key="1">
    <citation type="submission" date="2021-01" db="EMBL/GenBank/DDBJ databases">
        <title>Whole genome sequence of Paenibacillus sonchi LMG 24727 for comparative genomics.</title>
        <authorList>
            <person name="Lee G."/>
            <person name="Kim M.-J."/>
            <person name="Lim K."/>
            <person name="Shin J.-H."/>
        </authorList>
    </citation>
    <scope>NUCLEOTIDE SEQUENCE [LARGE SCALE GENOMIC DNA]</scope>
    <source>
        <strain evidence="1 2">LMG 24727</strain>
    </source>
</reference>
<dbReference type="Proteomes" id="UP000595841">
    <property type="component" value="Chromosome"/>
</dbReference>
<evidence type="ECO:0000313" key="1">
    <source>
        <dbReference type="EMBL" id="QQZ61140.1"/>
    </source>
</evidence>
<protein>
    <submittedName>
        <fullName evidence="1">Uncharacterized protein</fullName>
    </submittedName>
</protein>
<organism evidence="1 2">
    <name type="scientific">Paenibacillus sonchi</name>
    <dbReference type="NCBI Taxonomy" id="373687"/>
    <lineage>
        <taxon>Bacteria</taxon>
        <taxon>Bacillati</taxon>
        <taxon>Bacillota</taxon>
        <taxon>Bacilli</taxon>
        <taxon>Bacillales</taxon>
        <taxon>Paenibacillaceae</taxon>
        <taxon>Paenibacillus</taxon>
        <taxon>Paenibacillus sonchi group</taxon>
    </lineage>
</organism>
<evidence type="ECO:0000313" key="2">
    <source>
        <dbReference type="Proteomes" id="UP000595841"/>
    </source>
</evidence>
<sequence>MEINNRMKEVLEVELSRLGLNIRRESSSLLSVLQKNDPIAFIHDNGEIHYPANAEAALAHQIPIIVGKIWEIESTYRNAAQLGISSLNSYRSMLEYNHHVLAGRYDGDGEFRFVTWEMNSERTGFAMGHYFYRNEYEKAKDDFLMRSGLLDKGRLFDIDQLSSLYAALLYRSINDSTLGHNEKQSIDLLLQKIESLTPHSSNPLHSPLQAELDLEQ</sequence>
<dbReference type="EMBL" id="CP068595">
    <property type="protein sequence ID" value="QQZ61140.1"/>
    <property type="molecule type" value="Genomic_DNA"/>
</dbReference>